<proteinExistence type="predicted"/>
<dbReference type="InterPro" id="IPR059095">
    <property type="entry name" value="Znf_C2H2_17_2nd"/>
</dbReference>
<evidence type="ECO:0000259" key="2">
    <source>
        <dbReference type="Pfam" id="PF10680"/>
    </source>
</evidence>
<feature type="compositionally biased region" description="Low complexity" evidence="1">
    <location>
        <begin position="332"/>
        <end position="350"/>
    </location>
</feature>
<evidence type="ECO:0008006" key="6">
    <source>
        <dbReference type="Google" id="ProtNLM"/>
    </source>
</evidence>
<feature type="domain" description="Rrn9" evidence="2">
    <location>
        <begin position="139"/>
        <end position="203"/>
    </location>
</feature>
<feature type="region of interest" description="Disordered" evidence="1">
    <location>
        <begin position="245"/>
        <end position="303"/>
    </location>
</feature>
<evidence type="ECO:0000259" key="3">
    <source>
        <dbReference type="Pfam" id="PF26176"/>
    </source>
</evidence>
<feature type="region of interest" description="Disordered" evidence="1">
    <location>
        <begin position="499"/>
        <end position="560"/>
    </location>
</feature>
<name>A0ABR3XLA9_9EURO</name>
<feature type="compositionally biased region" description="Basic and acidic residues" evidence="1">
    <location>
        <begin position="245"/>
        <end position="259"/>
    </location>
</feature>
<feature type="domain" description="C2H2-domain containing protein second zinc finger" evidence="3">
    <location>
        <begin position="565"/>
        <end position="591"/>
    </location>
</feature>
<feature type="compositionally biased region" description="Basic residues" evidence="1">
    <location>
        <begin position="427"/>
        <end position="436"/>
    </location>
</feature>
<feature type="region of interest" description="Disordered" evidence="1">
    <location>
        <begin position="327"/>
        <end position="436"/>
    </location>
</feature>
<reference evidence="4 5" key="1">
    <citation type="journal article" date="2024" name="IMA Fungus">
        <title>IMA Genome - F19 : A genome assembly and annotation guide to empower mycologists, including annotated draft genome sequences of Ceratocystis pirilliformis, Diaporthe australafricana, Fusarium ophioides, Paecilomyces lecythidis, and Sporothrix stenoceras.</title>
        <authorList>
            <person name="Aylward J."/>
            <person name="Wilson A.M."/>
            <person name="Visagie C.M."/>
            <person name="Spraker J."/>
            <person name="Barnes I."/>
            <person name="Buitendag C."/>
            <person name="Ceriani C."/>
            <person name="Del Mar Angel L."/>
            <person name="du Plessis D."/>
            <person name="Fuchs T."/>
            <person name="Gasser K."/>
            <person name="Kramer D."/>
            <person name="Li W."/>
            <person name="Munsamy K."/>
            <person name="Piso A."/>
            <person name="Price J.L."/>
            <person name="Sonnekus B."/>
            <person name="Thomas C."/>
            <person name="van der Nest A."/>
            <person name="van Dijk A."/>
            <person name="van Heerden A."/>
            <person name="van Vuuren N."/>
            <person name="Yilmaz N."/>
            <person name="Duong T.A."/>
            <person name="van der Merwe N.A."/>
            <person name="Wingfield M.J."/>
            <person name="Wingfield B.D."/>
        </authorList>
    </citation>
    <scope>NUCLEOTIDE SEQUENCE [LARGE SCALE GENOMIC DNA]</scope>
    <source>
        <strain evidence="4 5">CMW 18167</strain>
    </source>
</reference>
<evidence type="ECO:0000313" key="4">
    <source>
        <dbReference type="EMBL" id="KAL1876771.1"/>
    </source>
</evidence>
<feature type="compositionally biased region" description="Acidic residues" evidence="1">
    <location>
        <begin position="59"/>
        <end position="74"/>
    </location>
</feature>
<evidence type="ECO:0000256" key="1">
    <source>
        <dbReference type="SAM" id="MobiDB-lite"/>
    </source>
</evidence>
<keyword evidence="5" id="KW-1185">Reference proteome</keyword>
<comment type="caution">
    <text evidence="4">The sequence shown here is derived from an EMBL/GenBank/DDBJ whole genome shotgun (WGS) entry which is preliminary data.</text>
</comment>
<evidence type="ECO:0000313" key="5">
    <source>
        <dbReference type="Proteomes" id="UP001583193"/>
    </source>
</evidence>
<dbReference type="EMBL" id="JAVDPF010000015">
    <property type="protein sequence ID" value="KAL1876771.1"/>
    <property type="molecule type" value="Genomic_DNA"/>
</dbReference>
<feature type="compositionally biased region" description="Acidic residues" evidence="1">
    <location>
        <begin position="33"/>
        <end position="51"/>
    </location>
</feature>
<organism evidence="4 5">
    <name type="scientific">Paecilomyces lecythidis</name>
    <dbReference type="NCBI Taxonomy" id="3004212"/>
    <lineage>
        <taxon>Eukaryota</taxon>
        <taxon>Fungi</taxon>
        <taxon>Dikarya</taxon>
        <taxon>Ascomycota</taxon>
        <taxon>Pezizomycotina</taxon>
        <taxon>Eurotiomycetes</taxon>
        <taxon>Eurotiomycetidae</taxon>
        <taxon>Eurotiales</taxon>
        <taxon>Thermoascaceae</taxon>
        <taxon>Paecilomyces</taxon>
    </lineage>
</organism>
<feature type="region of interest" description="Disordered" evidence="1">
    <location>
        <begin position="1"/>
        <end position="101"/>
    </location>
</feature>
<gene>
    <name evidence="4" type="ORF">Plec18167_005180</name>
</gene>
<protein>
    <recommendedName>
        <fullName evidence="6">Rrn9 domain-containing protein</fullName>
    </recommendedName>
</protein>
<feature type="compositionally biased region" description="Polar residues" evidence="1">
    <location>
        <begin position="16"/>
        <end position="32"/>
    </location>
</feature>
<feature type="compositionally biased region" description="Basic residues" evidence="1">
    <location>
        <begin position="366"/>
        <end position="380"/>
    </location>
</feature>
<feature type="compositionally biased region" description="Polar residues" evidence="1">
    <location>
        <begin position="261"/>
        <end position="271"/>
    </location>
</feature>
<accession>A0ABR3XLA9</accession>
<sequence length="609" mass="68517">MSVSSQRQPDHEDAPQSAQPYRSIFGSGSQPVENEEVLESDHDVDIEDILNEDLPPMADDSDDATYDASDEDAPPEQHSTAEHRSKDKQKRQDKVPLSYSDADFFRSESPLVHRPNRYHGPTSTWRLWTQSERQVAESLETIRARDLSAHLFNAHALKQRARDIQKRIAENGSQEEEETAFVPGKLWTAWPMPPEEVPRLDESSINDVNDIYTIKRAPDIRPSAPLEESLIAVMLKTSKERFQSREEMPKSYAWQKRESSVGYQTGETSGNDGVWKSEQDTAEDIQYRPVIQADDERSRRQLRPLTRQALSRFDSLLMSLHHARKASMIPDESSASERQSEAESLASRLSSPRKRRGTTTLERSQSRGRKRARAISRSKSRGRDVSNPAEGQGSAVESESESESSLPESSRPARRRSTRTPFSLSRSRSRVGRRSARLAMRDWSDVLGIASMTGWPSEVVMRAARRCADLFGEDMAFRTLTEGAVQKTKSANGRHAWNYADGEEEHAAPPAPKPKRTRSRAQSTKGESSRAASVAAKEEGEEPSAVKPLKPLKGKGAHRKQDLVCPVKGCSRHTDGFTRTWNLNLHMKRVHPTYAWKSGIKSNPVTDDD</sequence>
<dbReference type="Pfam" id="PF10680">
    <property type="entry name" value="RRN9"/>
    <property type="match status" value="1"/>
</dbReference>
<dbReference type="InterPro" id="IPR019622">
    <property type="entry name" value="Rrn9_dom"/>
</dbReference>
<dbReference type="Proteomes" id="UP001583193">
    <property type="component" value="Unassembled WGS sequence"/>
</dbReference>
<feature type="compositionally biased region" description="Basic and acidic residues" evidence="1">
    <location>
        <begin position="79"/>
        <end position="94"/>
    </location>
</feature>
<dbReference type="Pfam" id="PF26176">
    <property type="entry name" value="zf_C2H2_17_2"/>
    <property type="match status" value="1"/>
</dbReference>
<dbReference type="Gene3D" id="3.30.160.60">
    <property type="entry name" value="Classic Zinc Finger"/>
    <property type="match status" value="1"/>
</dbReference>